<sequence precursor="true">MSILTIMKTTKIMAILNKKNFSFFLLFLFLGSGFVFNDLKAQITTKDKTVKEYTYYTLEEIKERFDKYKMDSSTHLTESEFLKRITILQDLKPSTFRTYKAAVAYFATPTRLKEISDINYGINSSIAIAKNKIAYLRENKADSTISVFRTQPIERIYDFNKNRFVNTNQLEEVKKYVFASSDKPNFEIHQLDKFLPNISQFGIKNGQKAFGYRMTLQDNYHLLIVDLPQNGHKMILFQQNGWDNTAKGVY</sequence>
<evidence type="ECO:0000313" key="2">
    <source>
        <dbReference type="Proteomes" id="UP000006054"/>
    </source>
</evidence>
<dbReference type="STRING" id="880071.Fleli_3514"/>
<evidence type="ECO:0000313" key="1">
    <source>
        <dbReference type="EMBL" id="AFM05834.1"/>
    </source>
</evidence>
<protein>
    <submittedName>
        <fullName evidence="1">Uncharacterized protein</fullName>
    </submittedName>
</protein>
<proteinExistence type="predicted"/>
<dbReference type="HOGENOM" id="CLU_1110144_0_0_10"/>
<dbReference type="KEGG" id="fli:Fleli_3514"/>
<keyword evidence="2" id="KW-1185">Reference proteome</keyword>
<dbReference type="Proteomes" id="UP000006054">
    <property type="component" value="Chromosome"/>
</dbReference>
<accession>I4APE9</accession>
<organism evidence="1 2">
    <name type="scientific">Bernardetia litoralis (strain ATCC 23117 / DSM 6794 / NBRC 15988 / NCIMB 1366 / Fx l1 / Sio-4)</name>
    <name type="common">Flexibacter litoralis</name>
    <dbReference type="NCBI Taxonomy" id="880071"/>
    <lineage>
        <taxon>Bacteria</taxon>
        <taxon>Pseudomonadati</taxon>
        <taxon>Bacteroidota</taxon>
        <taxon>Cytophagia</taxon>
        <taxon>Cytophagales</taxon>
        <taxon>Bernardetiaceae</taxon>
        <taxon>Bernardetia</taxon>
    </lineage>
</organism>
<dbReference type="EMBL" id="CP003345">
    <property type="protein sequence ID" value="AFM05834.1"/>
    <property type="molecule type" value="Genomic_DNA"/>
</dbReference>
<gene>
    <name evidence="1" type="ordered locus">Fleli_3514</name>
</gene>
<reference evidence="2" key="1">
    <citation type="submission" date="2012-06" db="EMBL/GenBank/DDBJ databases">
        <title>The complete genome of Flexibacter litoralis DSM 6794.</title>
        <authorList>
            <person name="Lucas S."/>
            <person name="Copeland A."/>
            <person name="Lapidus A."/>
            <person name="Glavina del Rio T."/>
            <person name="Dalin E."/>
            <person name="Tice H."/>
            <person name="Bruce D."/>
            <person name="Goodwin L."/>
            <person name="Pitluck S."/>
            <person name="Peters L."/>
            <person name="Ovchinnikova G."/>
            <person name="Lu M."/>
            <person name="Kyrpides N."/>
            <person name="Mavromatis K."/>
            <person name="Ivanova N."/>
            <person name="Brettin T."/>
            <person name="Detter J.C."/>
            <person name="Han C."/>
            <person name="Larimer F."/>
            <person name="Land M."/>
            <person name="Hauser L."/>
            <person name="Markowitz V."/>
            <person name="Cheng J.-F."/>
            <person name="Hugenholtz P."/>
            <person name="Woyke T."/>
            <person name="Wu D."/>
            <person name="Spring S."/>
            <person name="Lang E."/>
            <person name="Kopitz M."/>
            <person name="Brambilla E."/>
            <person name="Klenk H.-P."/>
            <person name="Eisen J.A."/>
        </authorList>
    </citation>
    <scope>NUCLEOTIDE SEQUENCE [LARGE SCALE GENOMIC DNA]</scope>
    <source>
        <strain evidence="2">ATCC 23117 / DSM 6794 / NBRC 15988 / NCIMB 1366 / Sio-4</strain>
    </source>
</reference>
<name>I4APE9_BERLS</name>
<dbReference type="AlphaFoldDB" id="I4APE9"/>